<name>A0A3N6M7K5_NATCH</name>
<dbReference type="Proteomes" id="UP000282323">
    <property type="component" value="Unassembled WGS sequence"/>
</dbReference>
<feature type="transmembrane region" description="Helical" evidence="6">
    <location>
        <begin position="312"/>
        <end position="331"/>
    </location>
</feature>
<dbReference type="InterPro" id="IPR050833">
    <property type="entry name" value="Poly_Biosynth_Transport"/>
</dbReference>
<keyword evidence="5 6" id="KW-0472">Membrane</keyword>
<evidence type="ECO:0000256" key="3">
    <source>
        <dbReference type="ARBA" id="ARBA00022692"/>
    </source>
</evidence>
<comment type="caution">
    <text evidence="7">The sequence shown here is derived from an EMBL/GenBank/DDBJ whole genome shotgun (WGS) entry which is preliminary data.</text>
</comment>
<dbReference type="InterPro" id="IPR002797">
    <property type="entry name" value="Polysacc_synth"/>
</dbReference>
<evidence type="ECO:0000256" key="5">
    <source>
        <dbReference type="ARBA" id="ARBA00023136"/>
    </source>
</evidence>
<comment type="subcellular location">
    <subcellularLocation>
        <location evidence="1">Cell membrane</location>
        <topology evidence="1">Multi-pass membrane protein</topology>
    </subcellularLocation>
</comment>
<feature type="transmembrane region" description="Helical" evidence="6">
    <location>
        <begin position="74"/>
        <end position="95"/>
    </location>
</feature>
<keyword evidence="4 6" id="KW-1133">Transmembrane helix</keyword>
<reference evidence="7 8" key="1">
    <citation type="submission" date="2018-10" db="EMBL/GenBank/DDBJ databases">
        <title>Natrarchaeobius chitinivorans gen. nov., sp. nov., and Natrarchaeobius haloalkaliphilus sp. nov., alkaliphilic, chitin-utilizing haloarchaea from hypersaline alkaline lakes.</title>
        <authorList>
            <person name="Sorokin D.Y."/>
            <person name="Elcheninov A.G."/>
            <person name="Kostrikina N.A."/>
            <person name="Bale N.J."/>
            <person name="Sinninghe Damste J.S."/>
            <person name="Khijniak T.V."/>
            <person name="Kublanov I.V."/>
            <person name="Toshchakov S.V."/>
        </authorList>
    </citation>
    <scope>NUCLEOTIDE SEQUENCE [LARGE SCALE GENOMIC DNA]</scope>
    <source>
        <strain evidence="7 8">AArcht4T</strain>
    </source>
</reference>
<keyword evidence="8" id="KW-1185">Reference proteome</keyword>
<feature type="transmembrane region" description="Helical" evidence="6">
    <location>
        <begin position="140"/>
        <end position="162"/>
    </location>
</feature>
<evidence type="ECO:0000256" key="6">
    <source>
        <dbReference type="SAM" id="Phobius"/>
    </source>
</evidence>
<sequence>MRLGQTSFILFLSKIFGSFLGFVATIYFARVLGEEVLGQYALVLTIVAWVGIVSSVGFSGAIEKRISEGDEPDRYLGAGIVITGGILILATVFVLLFRSQINAYVGVPVAEFVLLLLFASKLKALVNASLKGTHLVHVYAVLWSGKLLTRATAQIALVAIGFGLTGMLYGYAIASLVTATVGIWVLGLRPARPTTKHVRSLFDYAKYNWLGGMQGKTFDSVDIAVLGFFVTQGLVGIYSVAWSLGKFLDVFGRSISSTLFPEMSELSSANDMKAVATLTEDALSYGGLILIPGLVGSLVIGDRLLAIYGDGFVAGTEVLVILIAALLIYTYNKQLLNTLNAIDRPNLAFKANGVFIVSNISLNVVLVWQIGWVGAAIATAASAAVSLCLAFRYSKRVVPFEIPVRECSYQWIAALLMGAVVELSREFGERNWGWVQDYNVVFVVMLVTIGAGIYFATYFAVSQSFRTTVTNNLPIEVPLVSER</sequence>
<feature type="transmembrane region" description="Helical" evidence="6">
    <location>
        <begin position="101"/>
        <end position="119"/>
    </location>
</feature>
<dbReference type="AlphaFoldDB" id="A0A3N6M7K5"/>
<evidence type="ECO:0000256" key="4">
    <source>
        <dbReference type="ARBA" id="ARBA00022989"/>
    </source>
</evidence>
<feature type="transmembrane region" description="Helical" evidence="6">
    <location>
        <begin position="7"/>
        <end position="28"/>
    </location>
</feature>
<dbReference type="GO" id="GO:0005886">
    <property type="term" value="C:plasma membrane"/>
    <property type="evidence" value="ECO:0007669"/>
    <property type="project" value="UniProtKB-SubCell"/>
</dbReference>
<feature type="transmembrane region" description="Helical" evidence="6">
    <location>
        <begin position="282"/>
        <end position="300"/>
    </location>
</feature>
<evidence type="ECO:0000256" key="1">
    <source>
        <dbReference type="ARBA" id="ARBA00004651"/>
    </source>
</evidence>
<dbReference type="Pfam" id="PF01943">
    <property type="entry name" value="Polysacc_synt"/>
    <property type="match status" value="1"/>
</dbReference>
<keyword evidence="2" id="KW-1003">Cell membrane</keyword>
<feature type="transmembrane region" description="Helical" evidence="6">
    <location>
        <begin position="370"/>
        <end position="391"/>
    </location>
</feature>
<dbReference type="PANTHER" id="PTHR30250">
    <property type="entry name" value="PST FAMILY PREDICTED COLANIC ACID TRANSPORTER"/>
    <property type="match status" value="1"/>
</dbReference>
<dbReference type="PANTHER" id="PTHR30250:SF28">
    <property type="entry name" value="POLYSACCHARIDE BIOSYNTHESIS PROTEIN"/>
    <property type="match status" value="1"/>
</dbReference>
<feature type="transmembrane region" description="Helical" evidence="6">
    <location>
        <begin position="223"/>
        <end position="244"/>
    </location>
</feature>
<dbReference type="OrthoDB" id="112053at2157"/>
<dbReference type="EMBL" id="REGA01000018">
    <property type="protein sequence ID" value="RQG92130.1"/>
    <property type="molecule type" value="Genomic_DNA"/>
</dbReference>
<protein>
    <submittedName>
        <fullName evidence="7">Transporter</fullName>
    </submittedName>
</protein>
<gene>
    <name evidence="7" type="ORF">EA473_17565</name>
</gene>
<evidence type="ECO:0000313" key="8">
    <source>
        <dbReference type="Proteomes" id="UP000282323"/>
    </source>
</evidence>
<feature type="transmembrane region" description="Helical" evidence="6">
    <location>
        <begin position="168"/>
        <end position="188"/>
    </location>
</feature>
<feature type="transmembrane region" description="Helical" evidence="6">
    <location>
        <begin position="440"/>
        <end position="461"/>
    </location>
</feature>
<organism evidence="7 8">
    <name type="scientific">Natrarchaeobius chitinivorans</name>
    <dbReference type="NCBI Taxonomy" id="1679083"/>
    <lineage>
        <taxon>Archaea</taxon>
        <taxon>Methanobacteriati</taxon>
        <taxon>Methanobacteriota</taxon>
        <taxon>Stenosarchaea group</taxon>
        <taxon>Halobacteria</taxon>
        <taxon>Halobacteriales</taxon>
        <taxon>Natrialbaceae</taxon>
        <taxon>Natrarchaeobius</taxon>
    </lineage>
</organism>
<proteinExistence type="predicted"/>
<evidence type="ECO:0000256" key="2">
    <source>
        <dbReference type="ARBA" id="ARBA00022475"/>
    </source>
</evidence>
<accession>A0A3N6M7K5</accession>
<feature type="transmembrane region" description="Helical" evidence="6">
    <location>
        <begin position="40"/>
        <end position="62"/>
    </location>
</feature>
<evidence type="ECO:0000313" key="7">
    <source>
        <dbReference type="EMBL" id="RQG92130.1"/>
    </source>
</evidence>
<keyword evidence="3 6" id="KW-0812">Transmembrane</keyword>